<accession>A0ABD3VNL5</accession>
<comment type="caution">
    <text evidence="1">The sequence shown here is derived from an EMBL/GenBank/DDBJ whole genome shotgun (WGS) entry which is preliminary data.</text>
</comment>
<organism evidence="1 2">
    <name type="scientific">Sinanodonta woodiana</name>
    <name type="common">Chinese pond mussel</name>
    <name type="synonym">Anodonta woodiana</name>
    <dbReference type="NCBI Taxonomy" id="1069815"/>
    <lineage>
        <taxon>Eukaryota</taxon>
        <taxon>Metazoa</taxon>
        <taxon>Spiralia</taxon>
        <taxon>Lophotrochozoa</taxon>
        <taxon>Mollusca</taxon>
        <taxon>Bivalvia</taxon>
        <taxon>Autobranchia</taxon>
        <taxon>Heteroconchia</taxon>
        <taxon>Palaeoheterodonta</taxon>
        <taxon>Unionida</taxon>
        <taxon>Unionoidea</taxon>
        <taxon>Unionidae</taxon>
        <taxon>Unioninae</taxon>
        <taxon>Sinanodonta</taxon>
    </lineage>
</organism>
<gene>
    <name evidence="1" type="ORF">ACJMK2_004956</name>
</gene>
<dbReference type="Proteomes" id="UP001634394">
    <property type="component" value="Unassembled WGS sequence"/>
</dbReference>
<evidence type="ECO:0000313" key="2">
    <source>
        <dbReference type="Proteomes" id="UP001634394"/>
    </source>
</evidence>
<evidence type="ECO:0000313" key="1">
    <source>
        <dbReference type="EMBL" id="KAL3863189.1"/>
    </source>
</evidence>
<reference evidence="1 2" key="1">
    <citation type="submission" date="2024-11" db="EMBL/GenBank/DDBJ databases">
        <title>Chromosome-level genome assembly of the freshwater bivalve Anodonta woodiana.</title>
        <authorList>
            <person name="Chen X."/>
        </authorList>
    </citation>
    <scope>NUCLEOTIDE SEQUENCE [LARGE SCALE GENOMIC DNA]</scope>
    <source>
        <strain evidence="1">MN2024</strain>
        <tissue evidence="1">Gills</tissue>
    </source>
</reference>
<proteinExistence type="predicted"/>
<sequence>MAYELNGYYRMAQELRRVEVCPLLDKYALNIYKKLGEVEPCISFHPNIRPEHYIARRRVKSFRICDILGEPAADHRKESDHRHNCDIEPNSHWNQRCMERIFTGNSKDIYGLSKQNIFPLIRPWERPNRERLDPFEFQSPFIRSEKSVDDESDDEIIDVEDDDPVVSMSPLDALAEMSSKTFGGFDGSRTGGNVFISMFTFRVINAFRSNALTQQSLLLLTPLISVQA</sequence>
<protein>
    <submittedName>
        <fullName evidence="1">Uncharacterized protein</fullName>
    </submittedName>
</protein>
<dbReference type="EMBL" id="JBJQND010000010">
    <property type="protein sequence ID" value="KAL3863189.1"/>
    <property type="molecule type" value="Genomic_DNA"/>
</dbReference>
<name>A0ABD3VNL5_SINWO</name>
<dbReference type="AlphaFoldDB" id="A0ABD3VNL5"/>
<keyword evidence="2" id="KW-1185">Reference proteome</keyword>